<dbReference type="AlphaFoldDB" id="A0A7C5N0C5"/>
<proteinExistence type="inferred from homology"/>
<evidence type="ECO:0000256" key="2">
    <source>
        <dbReference type="ARBA" id="ARBA00009184"/>
    </source>
</evidence>
<sequence>MALALFDLDNTLLAGDSDYLWGVFLSEKGVVDRDTYERENERFYEEYKEGRLDIMEFLTFSLRPLAENDPAQLHAWREEFLREKIDPILTEDARLLVEMHRKRGDTLAVITATNAFVTAPIVERFGVPNLIATEPEMAEGRYTGRVRGIPCFREGKVKRLKAWLAGRDESLENAWFYSDSHNDLPLLELVSHPMPVDPDPALETVAAEKGWPVLYLHKDAPPP</sequence>
<dbReference type="InterPro" id="IPR006385">
    <property type="entry name" value="HAD_hydro_SerB1"/>
</dbReference>
<dbReference type="InterPro" id="IPR050582">
    <property type="entry name" value="HAD-like_SerB"/>
</dbReference>
<comment type="function">
    <text evidence="10">Catalyzes the dephosphorylation of histidinol-phosphate to histidinol, the direct precursor of histidine.</text>
</comment>
<evidence type="ECO:0000256" key="4">
    <source>
        <dbReference type="ARBA" id="ARBA00021697"/>
    </source>
</evidence>
<evidence type="ECO:0000256" key="9">
    <source>
        <dbReference type="ARBA" id="ARBA00052092"/>
    </source>
</evidence>
<evidence type="ECO:0000256" key="5">
    <source>
        <dbReference type="ARBA" id="ARBA00022723"/>
    </source>
</evidence>
<dbReference type="Gene3D" id="1.20.1440.100">
    <property type="entry name" value="SG protein - dephosphorylation function"/>
    <property type="match status" value="1"/>
</dbReference>
<evidence type="ECO:0000256" key="7">
    <source>
        <dbReference type="ARBA" id="ARBA00022842"/>
    </source>
</evidence>
<comment type="pathway">
    <text evidence="1">Amino-acid biosynthesis; L-histidine biosynthesis; L-histidine from 5-phospho-alpha-D-ribose 1-diphosphate: step 8/9.</text>
</comment>
<dbReference type="EMBL" id="DROM01000406">
    <property type="protein sequence ID" value="HHH13922.1"/>
    <property type="molecule type" value="Genomic_DNA"/>
</dbReference>
<dbReference type="FunFam" id="3.40.50.1000:FF:000025">
    <property type="entry name" value="HAD hydrolase, family IB"/>
    <property type="match status" value="1"/>
</dbReference>
<keyword evidence="6 11" id="KW-0378">Hydrolase</keyword>
<comment type="similarity">
    <text evidence="2">Belongs to the HAD-like hydrolase superfamily. SerB family.</text>
</comment>
<evidence type="ECO:0000256" key="3">
    <source>
        <dbReference type="ARBA" id="ARBA00013085"/>
    </source>
</evidence>
<protein>
    <recommendedName>
        <fullName evidence="4">Histidinol-phosphatase</fullName>
        <ecNumber evidence="3">3.1.3.15</ecNumber>
    </recommendedName>
    <alternativeName>
        <fullName evidence="8">Histidinol-phosphate phosphatase</fullName>
    </alternativeName>
</protein>
<keyword evidence="5" id="KW-0479">Metal-binding</keyword>
<organism evidence="11">
    <name type="scientific">Thiolapillus brandeum</name>
    <dbReference type="NCBI Taxonomy" id="1076588"/>
    <lineage>
        <taxon>Bacteria</taxon>
        <taxon>Pseudomonadati</taxon>
        <taxon>Pseudomonadota</taxon>
        <taxon>Gammaproteobacteria</taxon>
        <taxon>Chromatiales</taxon>
        <taxon>Sedimenticolaceae</taxon>
        <taxon>Thiolapillus</taxon>
    </lineage>
</organism>
<dbReference type="InterPro" id="IPR023214">
    <property type="entry name" value="HAD_sf"/>
</dbReference>
<dbReference type="InterPro" id="IPR036412">
    <property type="entry name" value="HAD-like_sf"/>
</dbReference>
<evidence type="ECO:0000256" key="10">
    <source>
        <dbReference type="ARBA" id="ARBA00053547"/>
    </source>
</evidence>
<dbReference type="PANTHER" id="PTHR43344">
    <property type="entry name" value="PHOSPHOSERINE PHOSPHATASE"/>
    <property type="match status" value="1"/>
</dbReference>
<dbReference type="GO" id="GO:0046872">
    <property type="term" value="F:metal ion binding"/>
    <property type="evidence" value="ECO:0007669"/>
    <property type="project" value="UniProtKB-KW"/>
</dbReference>
<gene>
    <name evidence="11" type="ORF">ENJ98_06760</name>
</gene>
<evidence type="ECO:0000256" key="1">
    <source>
        <dbReference type="ARBA" id="ARBA00004970"/>
    </source>
</evidence>
<dbReference type="Proteomes" id="UP000886100">
    <property type="component" value="Unassembled WGS sequence"/>
</dbReference>
<comment type="catalytic activity">
    <reaction evidence="9">
        <text>L-histidinol phosphate + H2O = L-histidinol + phosphate</text>
        <dbReference type="Rhea" id="RHEA:14465"/>
        <dbReference type="ChEBI" id="CHEBI:15377"/>
        <dbReference type="ChEBI" id="CHEBI:43474"/>
        <dbReference type="ChEBI" id="CHEBI:57699"/>
        <dbReference type="ChEBI" id="CHEBI:57980"/>
        <dbReference type="EC" id="3.1.3.15"/>
    </reaction>
    <physiologicalReaction direction="left-to-right" evidence="9">
        <dbReference type="Rhea" id="RHEA:14466"/>
    </physiologicalReaction>
</comment>
<name>A0A7C5N0C5_9GAMM</name>
<dbReference type="EC" id="3.1.3.15" evidence="3"/>
<dbReference type="CDD" id="cd02612">
    <property type="entry name" value="HAD_PGPPase"/>
    <property type="match status" value="1"/>
</dbReference>
<reference evidence="11" key="1">
    <citation type="journal article" date="2020" name="mSystems">
        <title>Genome- and Community-Level Interaction Insights into Carbon Utilization and Element Cycling Functions of Hydrothermarchaeota in Hydrothermal Sediment.</title>
        <authorList>
            <person name="Zhou Z."/>
            <person name="Liu Y."/>
            <person name="Xu W."/>
            <person name="Pan J."/>
            <person name="Luo Z.H."/>
            <person name="Li M."/>
        </authorList>
    </citation>
    <scope>NUCLEOTIDE SEQUENCE [LARGE SCALE GENOMIC DNA]</scope>
    <source>
        <strain evidence="11">HyVt-535</strain>
    </source>
</reference>
<keyword evidence="7" id="KW-0460">Magnesium</keyword>
<dbReference type="Pfam" id="PF12710">
    <property type="entry name" value="HAD"/>
    <property type="match status" value="1"/>
</dbReference>
<evidence type="ECO:0000313" key="11">
    <source>
        <dbReference type="EMBL" id="HHH13922.1"/>
    </source>
</evidence>
<evidence type="ECO:0000256" key="8">
    <source>
        <dbReference type="ARBA" id="ARBA00033209"/>
    </source>
</evidence>
<dbReference type="SUPFAM" id="SSF56784">
    <property type="entry name" value="HAD-like"/>
    <property type="match status" value="1"/>
</dbReference>
<evidence type="ECO:0000256" key="6">
    <source>
        <dbReference type="ARBA" id="ARBA00022801"/>
    </source>
</evidence>
<comment type="caution">
    <text evidence="11">The sequence shown here is derived from an EMBL/GenBank/DDBJ whole genome shotgun (WGS) entry which is preliminary data.</text>
</comment>
<dbReference type="Gene3D" id="3.40.50.1000">
    <property type="entry name" value="HAD superfamily/HAD-like"/>
    <property type="match status" value="1"/>
</dbReference>
<dbReference type="NCBIfam" id="TIGR01488">
    <property type="entry name" value="HAD-SF-IB"/>
    <property type="match status" value="1"/>
</dbReference>
<dbReference type="GO" id="GO:0004401">
    <property type="term" value="F:histidinol-phosphatase activity"/>
    <property type="evidence" value="ECO:0007669"/>
    <property type="project" value="UniProtKB-EC"/>
</dbReference>
<dbReference type="PANTHER" id="PTHR43344:SF13">
    <property type="entry name" value="PHOSPHATASE RV3661-RELATED"/>
    <property type="match status" value="1"/>
</dbReference>
<dbReference type="NCBIfam" id="TIGR01490">
    <property type="entry name" value="HAD-SF-IB-hyp1"/>
    <property type="match status" value="1"/>
</dbReference>
<accession>A0A7C5N0C5</accession>